<comment type="caution">
    <text evidence="1">The sequence shown here is derived from an EMBL/GenBank/DDBJ whole genome shotgun (WGS) entry which is preliminary data.</text>
</comment>
<dbReference type="HOGENOM" id="CLU_1266032_0_0_6"/>
<dbReference type="InterPro" id="IPR036412">
    <property type="entry name" value="HAD-like_sf"/>
</dbReference>
<dbReference type="InterPro" id="IPR023214">
    <property type="entry name" value="HAD_sf"/>
</dbReference>
<accession>F3C8C7</accession>
<dbReference type="EMBL" id="ADWY01000980">
    <property type="protein sequence ID" value="EGH15423.1"/>
    <property type="molecule type" value="Genomic_DNA"/>
</dbReference>
<proteinExistence type="predicted"/>
<evidence type="ECO:0000313" key="2">
    <source>
        <dbReference type="Proteomes" id="UP000005466"/>
    </source>
</evidence>
<dbReference type="Gene3D" id="3.40.50.1000">
    <property type="entry name" value="HAD superfamily/HAD-like"/>
    <property type="match status" value="1"/>
</dbReference>
<evidence type="ECO:0000313" key="1">
    <source>
        <dbReference type="EMBL" id="EGH15423.1"/>
    </source>
</evidence>
<sequence length="233" mass="26694">MGLIDYRALLIDCDEVLVDRDSGVWAALQPLLENGLNTPDKDSVLTEFDDVVRTLYPRFDELGFSGLLCFAHRQLAERLGIKASWEEGMTFARSVPNWTLFEDAPGAMLYLRKFYRLLVYADRDLQDRGILCERLGLEPDSLLSLTTHPLDNPDWLAGMDLEPRETLLVSRPARLGAWHRWAVSDPPQPRTAPSAMHCRPVHQKHGRSRRSASAVFTALILLEGRHREWQYKR</sequence>
<organism evidence="1 2">
    <name type="scientific">Pseudomonas savastanoi pv. glycinea str. race 4</name>
    <dbReference type="NCBI Taxonomy" id="875330"/>
    <lineage>
        <taxon>Bacteria</taxon>
        <taxon>Pseudomonadati</taxon>
        <taxon>Pseudomonadota</taxon>
        <taxon>Gammaproteobacteria</taxon>
        <taxon>Pseudomonadales</taxon>
        <taxon>Pseudomonadaceae</taxon>
        <taxon>Pseudomonas</taxon>
    </lineage>
</organism>
<dbReference type="Proteomes" id="UP000005466">
    <property type="component" value="Unassembled WGS sequence"/>
</dbReference>
<protein>
    <recommendedName>
        <fullName evidence="3">2-haloalkanoic acid dehalogenase</fullName>
    </recommendedName>
</protein>
<name>F3C8C7_PSESG</name>
<dbReference type="PATRIC" id="fig|875330.6.peg.3503"/>
<reference evidence="1 2" key="1">
    <citation type="journal article" date="2011" name="PLoS Pathog.">
        <title>Dynamic evolution of pathogenicity revealed by sequencing and comparative genomics of 19 Pseudomonas syringae isolates.</title>
        <authorList>
            <person name="Baltrus D.A."/>
            <person name="Nishimura M.T."/>
            <person name="Romanchuk A."/>
            <person name="Chang J.H."/>
            <person name="Mukhtar M.S."/>
            <person name="Cherkis K."/>
            <person name="Roach J."/>
            <person name="Grant S.R."/>
            <person name="Jones C.D."/>
            <person name="Dangl J.L."/>
        </authorList>
    </citation>
    <scope>NUCLEOTIDE SEQUENCE [LARGE SCALE GENOMIC DNA]</scope>
    <source>
        <strain evidence="2">race 4</strain>
    </source>
</reference>
<dbReference type="SUPFAM" id="SSF56784">
    <property type="entry name" value="HAD-like"/>
    <property type="match status" value="1"/>
</dbReference>
<dbReference type="BioCyc" id="PSYR875330:G11XH-3702-MONOMER"/>
<gene>
    <name evidence="1" type="ORF">Pgy4_20506</name>
</gene>
<dbReference type="AlphaFoldDB" id="F3C8C7"/>
<evidence type="ECO:0008006" key="3">
    <source>
        <dbReference type="Google" id="ProtNLM"/>
    </source>
</evidence>
<dbReference type="Gene3D" id="1.10.150.750">
    <property type="match status" value="1"/>
</dbReference>